<evidence type="ECO:0000259" key="3">
    <source>
        <dbReference type="PROSITE" id="PS01031"/>
    </source>
</evidence>
<dbReference type="Proteomes" id="UP000371977">
    <property type="component" value="Unassembled WGS sequence"/>
</dbReference>
<name>A0A6C2C1T4_9LACO</name>
<reference evidence="4 5" key="1">
    <citation type="submission" date="2019-01" db="EMBL/GenBank/DDBJ databases">
        <title>Weissella sp. nov., a novel lactic acid bacterium isolated from animal feces.</title>
        <authorList>
            <person name="Wang L.-T."/>
        </authorList>
    </citation>
    <scope>NUCLEOTIDE SEQUENCE [LARGE SCALE GENOMIC DNA]</scope>
    <source>
        <strain evidence="4 5">8H-2</strain>
    </source>
</reference>
<dbReference type="SUPFAM" id="SSF49764">
    <property type="entry name" value="HSP20-like chaperones"/>
    <property type="match status" value="1"/>
</dbReference>
<dbReference type="Gene3D" id="2.60.40.790">
    <property type="match status" value="1"/>
</dbReference>
<comment type="caution">
    <text evidence="4">The sequence shown here is derived from an EMBL/GenBank/DDBJ whole genome shotgun (WGS) entry which is preliminary data.</text>
</comment>
<gene>
    <name evidence="4" type="ORF">ESZ50_11405</name>
</gene>
<dbReference type="CDD" id="cd06471">
    <property type="entry name" value="ACD_LpsHSP_like"/>
    <property type="match status" value="1"/>
</dbReference>
<dbReference type="InterPro" id="IPR008978">
    <property type="entry name" value="HSP20-like_chaperone"/>
</dbReference>
<sequence>MANELFKSSWNPFDAFEMDLFGNLQNRRGFMKTDISDNDDKYVVSVELPGLEKKDIGIDFKNDTLTVSTVKHEIADHGHGDMIQSERSSESMARSFRFMGIDESNIKARYDNGVLKVELPKLDKPEIENSHKIEIE</sequence>
<protein>
    <submittedName>
        <fullName evidence="4">Hsp20/alpha crystallin family protein</fullName>
    </submittedName>
</protein>
<evidence type="ECO:0000313" key="4">
    <source>
        <dbReference type="EMBL" id="TYC47762.1"/>
    </source>
</evidence>
<organism evidence="4 5">
    <name type="scientific">Weissella muntiaci</name>
    <dbReference type="NCBI Taxonomy" id="2508881"/>
    <lineage>
        <taxon>Bacteria</taxon>
        <taxon>Bacillati</taxon>
        <taxon>Bacillota</taxon>
        <taxon>Bacilli</taxon>
        <taxon>Lactobacillales</taxon>
        <taxon>Lactobacillaceae</taxon>
        <taxon>Weissella</taxon>
    </lineage>
</organism>
<accession>A0A6C2C1T4</accession>
<comment type="similarity">
    <text evidence="1 2">Belongs to the small heat shock protein (HSP20) family.</text>
</comment>
<dbReference type="RefSeq" id="WP_148624084.1">
    <property type="nucleotide sequence ID" value="NZ_SDGZ01000033.1"/>
</dbReference>
<dbReference type="InterPro" id="IPR002068">
    <property type="entry name" value="A-crystallin/Hsp20_dom"/>
</dbReference>
<dbReference type="PANTHER" id="PTHR11527">
    <property type="entry name" value="HEAT-SHOCK PROTEIN 20 FAMILY MEMBER"/>
    <property type="match status" value="1"/>
</dbReference>
<feature type="domain" description="SHSP" evidence="3">
    <location>
        <begin position="24"/>
        <end position="136"/>
    </location>
</feature>
<dbReference type="Pfam" id="PF00011">
    <property type="entry name" value="HSP20"/>
    <property type="match status" value="1"/>
</dbReference>
<evidence type="ECO:0000256" key="1">
    <source>
        <dbReference type="PROSITE-ProRule" id="PRU00285"/>
    </source>
</evidence>
<keyword evidence="5" id="KW-1185">Reference proteome</keyword>
<proteinExistence type="inferred from homology"/>
<dbReference type="InterPro" id="IPR031107">
    <property type="entry name" value="Small_HSP"/>
</dbReference>
<dbReference type="EMBL" id="SDGZ01000033">
    <property type="protein sequence ID" value="TYC47762.1"/>
    <property type="molecule type" value="Genomic_DNA"/>
</dbReference>
<dbReference type="OrthoDB" id="9811615at2"/>
<evidence type="ECO:0000313" key="5">
    <source>
        <dbReference type="Proteomes" id="UP000371977"/>
    </source>
</evidence>
<evidence type="ECO:0000256" key="2">
    <source>
        <dbReference type="RuleBase" id="RU003616"/>
    </source>
</evidence>
<dbReference type="AlphaFoldDB" id="A0A6C2C1T4"/>
<dbReference type="PROSITE" id="PS01031">
    <property type="entry name" value="SHSP"/>
    <property type="match status" value="1"/>
</dbReference>